<name>A0ACA9Y5V9_9ASCO</name>
<dbReference type="Proteomes" id="UP001152531">
    <property type="component" value="Unassembled WGS sequence"/>
</dbReference>
<dbReference type="EMBL" id="CALSDN010000002">
    <property type="protein sequence ID" value="CAH6719763.1"/>
    <property type="molecule type" value="Genomic_DNA"/>
</dbReference>
<comment type="caution">
    <text evidence="1">The sequence shown here is derived from an EMBL/GenBank/DDBJ whole genome shotgun (WGS) entry which is preliminary data.</text>
</comment>
<keyword evidence="2" id="KW-1185">Reference proteome</keyword>
<accession>A0ACA9Y5V9</accession>
<sequence length="418" mass="47682">MEIPQLIKLNYHDTSTISTIKLNNDLVKLLLTDKPKLIVKNGKKFIKIKDFIYNLQESKEFLNLNIYEKVDEKNYNFQGNVSTKLTVGNEKVSIGEFNEVKEVEVKHNNKQEHKQQHDQHEDIPIGPYIINTKDEDVILQKFLSFMALGPTNIKKLASLNYDFSDYIGKYCSNFDQSPNNLHNDYFANGMKYSAENNLLLKDKIMKDLRPNNWGWVGKEKELMFENINNCLTRLGYSGSHPLRKRIFEKGSMPGLAIATPSVTASVTAPTSTSATTSSTSTSSTIAPSSTAPTSTAPTSTAPTSTASITSIKPKKKPALPKKLEKKIDTPNKRKRSDSDNTSPSSIEDFFIDEDLILNLQKKFDINYKEYKALYQYLKLTKRTNEVSQLTKLYELHNYCNEVKNQLIKISKEKRRRIK</sequence>
<protein>
    <submittedName>
        <fullName evidence="1">Uncharacterized protein</fullName>
    </submittedName>
</protein>
<reference evidence="1" key="1">
    <citation type="submission" date="2022-06" db="EMBL/GenBank/DDBJ databases">
        <authorList>
            <person name="Legras J.-L."/>
            <person name="Devillers H."/>
            <person name="Grondin C."/>
        </authorList>
    </citation>
    <scope>NUCLEOTIDE SEQUENCE</scope>
    <source>
        <strain evidence="1">CLIB 1444</strain>
    </source>
</reference>
<organism evidence="1 2">
    <name type="scientific">[Candida] jaroonii</name>
    <dbReference type="NCBI Taxonomy" id="467808"/>
    <lineage>
        <taxon>Eukaryota</taxon>
        <taxon>Fungi</taxon>
        <taxon>Dikarya</taxon>
        <taxon>Ascomycota</taxon>
        <taxon>Saccharomycotina</taxon>
        <taxon>Pichiomycetes</taxon>
        <taxon>Debaryomycetaceae</taxon>
        <taxon>Yamadazyma</taxon>
    </lineage>
</organism>
<gene>
    <name evidence="1" type="ORF">CLIB1444_02S15962</name>
</gene>
<proteinExistence type="predicted"/>
<evidence type="ECO:0000313" key="1">
    <source>
        <dbReference type="EMBL" id="CAH6719763.1"/>
    </source>
</evidence>
<evidence type="ECO:0000313" key="2">
    <source>
        <dbReference type="Proteomes" id="UP001152531"/>
    </source>
</evidence>